<proteinExistence type="predicted"/>
<protein>
    <recommendedName>
        <fullName evidence="2">DUF402 domain-containing protein</fullName>
    </recommendedName>
</protein>
<dbReference type="InterPro" id="IPR007295">
    <property type="entry name" value="DUF402"/>
</dbReference>
<keyword evidence="1" id="KW-0378">Hydrolase</keyword>
<evidence type="ECO:0000313" key="4">
    <source>
        <dbReference type="Proteomes" id="UP000027178"/>
    </source>
</evidence>
<dbReference type="PANTHER" id="PTHR39159">
    <property type="match status" value="1"/>
</dbReference>
<feature type="domain" description="DUF402" evidence="2">
    <location>
        <begin position="12"/>
        <end position="121"/>
    </location>
</feature>
<comment type="caution">
    <text evidence="3">The sequence shown here is derived from an EMBL/GenBank/DDBJ whole genome shotgun (WGS) entry which is preliminary data.</text>
</comment>
<dbReference type="Pfam" id="PF04167">
    <property type="entry name" value="DUF402"/>
    <property type="match status" value="1"/>
</dbReference>
<dbReference type="AlphaFoldDB" id="A0A066ZAI8"/>
<dbReference type="Proteomes" id="UP000027178">
    <property type="component" value="Unassembled WGS sequence"/>
</dbReference>
<organism evidence="3 4">
    <name type="scientific">Kitasatospora cheerisanensis KCTC 2395</name>
    <dbReference type="NCBI Taxonomy" id="1348663"/>
    <lineage>
        <taxon>Bacteria</taxon>
        <taxon>Bacillati</taxon>
        <taxon>Actinomycetota</taxon>
        <taxon>Actinomycetes</taxon>
        <taxon>Kitasatosporales</taxon>
        <taxon>Streptomycetaceae</taxon>
        <taxon>Kitasatospora</taxon>
    </lineage>
</organism>
<dbReference type="SUPFAM" id="SSF159234">
    <property type="entry name" value="FomD-like"/>
    <property type="match status" value="1"/>
</dbReference>
<evidence type="ECO:0000256" key="1">
    <source>
        <dbReference type="ARBA" id="ARBA00022801"/>
    </source>
</evidence>
<dbReference type="PATRIC" id="fig|1348663.4.peg.901"/>
<gene>
    <name evidence="3" type="ORF">KCH_09480</name>
</gene>
<dbReference type="InterPro" id="IPR050212">
    <property type="entry name" value="Ntdp-like"/>
</dbReference>
<dbReference type="GO" id="GO:0016787">
    <property type="term" value="F:hydrolase activity"/>
    <property type="evidence" value="ECO:0007669"/>
    <property type="project" value="UniProtKB-KW"/>
</dbReference>
<evidence type="ECO:0000313" key="3">
    <source>
        <dbReference type="EMBL" id="KDN87321.1"/>
    </source>
</evidence>
<sequence>MPLAEEMRLTTLAVPSTWQPYGTLILTPPQAAHSVWWSFDPDGSFVGWYVNLESPVGRWSGGTDHIDQALDILVAPDRSWRWKDEEEFTERTGHPFFWDEAGAAAIRAEGERVIALAEAGAFPFDGTWCDFRPGPGWAATGLPWWWDQPGAGRVSRWSTGPGR</sequence>
<dbReference type="eggNOG" id="COG2306">
    <property type="taxonomic scope" value="Bacteria"/>
</dbReference>
<evidence type="ECO:0000259" key="2">
    <source>
        <dbReference type="Pfam" id="PF04167"/>
    </source>
</evidence>
<dbReference type="EMBL" id="JNBY01000041">
    <property type="protein sequence ID" value="KDN87321.1"/>
    <property type="molecule type" value="Genomic_DNA"/>
</dbReference>
<dbReference type="PANTHER" id="PTHR39159:SF1">
    <property type="entry name" value="UPF0374 PROTEIN YGAC"/>
    <property type="match status" value="1"/>
</dbReference>
<accession>A0A066ZAI8</accession>
<keyword evidence="4" id="KW-1185">Reference proteome</keyword>
<dbReference type="HOGENOM" id="CLU_1811669_0_0_11"/>
<name>A0A066ZAI8_9ACTN</name>
<dbReference type="InterPro" id="IPR035930">
    <property type="entry name" value="FomD-like_sf"/>
</dbReference>
<reference evidence="3 4" key="1">
    <citation type="submission" date="2014-05" db="EMBL/GenBank/DDBJ databases">
        <title>Draft Genome Sequence of Kitasatospora cheerisanensis KCTC 2395.</title>
        <authorList>
            <person name="Nam D.H."/>
        </authorList>
    </citation>
    <scope>NUCLEOTIDE SEQUENCE [LARGE SCALE GENOMIC DNA]</scope>
    <source>
        <strain evidence="3 4">KCTC 2395</strain>
    </source>
</reference>
<dbReference type="Gene3D" id="2.40.380.10">
    <property type="entry name" value="FomD-like"/>
    <property type="match status" value="1"/>
</dbReference>